<organism evidence="2 3">
    <name type="scientific">Actinocorallia aurantiaca</name>
    <dbReference type="NCBI Taxonomy" id="46204"/>
    <lineage>
        <taxon>Bacteria</taxon>
        <taxon>Bacillati</taxon>
        <taxon>Actinomycetota</taxon>
        <taxon>Actinomycetes</taxon>
        <taxon>Streptosporangiales</taxon>
        <taxon>Thermomonosporaceae</taxon>
        <taxon>Actinocorallia</taxon>
    </lineage>
</organism>
<protein>
    <submittedName>
        <fullName evidence="2">Uncharacterized protein</fullName>
    </submittedName>
</protein>
<evidence type="ECO:0000256" key="1">
    <source>
        <dbReference type="SAM" id="SignalP"/>
    </source>
</evidence>
<reference evidence="3" key="1">
    <citation type="journal article" date="2019" name="Int. J. Syst. Evol. Microbiol.">
        <title>The Global Catalogue of Microorganisms (GCM) 10K type strain sequencing project: providing services to taxonomists for standard genome sequencing and annotation.</title>
        <authorList>
            <consortium name="The Broad Institute Genomics Platform"/>
            <consortium name="The Broad Institute Genome Sequencing Center for Infectious Disease"/>
            <person name="Wu L."/>
            <person name="Ma J."/>
        </authorList>
    </citation>
    <scope>NUCLEOTIDE SEQUENCE [LARGE SCALE GENOMIC DNA]</scope>
    <source>
        <strain evidence="3">JCM 8201</strain>
    </source>
</reference>
<keyword evidence="1" id="KW-0732">Signal</keyword>
<proteinExistence type="predicted"/>
<evidence type="ECO:0000313" key="3">
    <source>
        <dbReference type="Proteomes" id="UP001501842"/>
    </source>
</evidence>
<keyword evidence="3" id="KW-1185">Reference proteome</keyword>
<dbReference type="EMBL" id="BAAATZ010000003">
    <property type="protein sequence ID" value="GAA2720777.1"/>
    <property type="molecule type" value="Genomic_DNA"/>
</dbReference>
<accession>A0ABP6GF50</accession>
<feature type="signal peptide" evidence="1">
    <location>
        <begin position="1"/>
        <end position="21"/>
    </location>
</feature>
<dbReference type="PROSITE" id="PS51257">
    <property type="entry name" value="PROKAR_LIPOPROTEIN"/>
    <property type="match status" value="1"/>
</dbReference>
<sequence length="171" mass="17893">MRLKVLAGSMVVLVAGCSAGGAGDDPTPQGAAPLLQGEVSVADPGAALKQATFDGPKGRFELAVVSLTAKGRLANLTLSLTPHYPGKTSVLAFLYFSGDYPVVSLVDPVGLKRYLVVKDSAGNMLGSGNENYNVDQPNTLNYTFAAPPENVASVDVHFDDFPPFRNVPVSR</sequence>
<evidence type="ECO:0000313" key="2">
    <source>
        <dbReference type="EMBL" id="GAA2720777.1"/>
    </source>
</evidence>
<feature type="chain" id="PRO_5046178184" evidence="1">
    <location>
        <begin position="22"/>
        <end position="171"/>
    </location>
</feature>
<dbReference type="Proteomes" id="UP001501842">
    <property type="component" value="Unassembled WGS sequence"/>
</dbReference>
<name>A0ABP6GF50_9ACTN</name>
<dbReference type="RefSeq" id="WP_344448895.1">
    <property type="nucleotide sequence ID" value="NZ_BAAATZ010000003.1"/>
</dbReference>
<comment type="caution">
    <text evidence="2">The sequence shown here is derived from an EMBL/GenBank/DDBJ whole genome shotgun (WGS) entry which is preliminary data.</text>
</comment>
<gene>
    <name evidence="2" type="ORF">GCM10010439_09460</name>
</gene>